<feature type="transmembrane region" description="Helical" evidence="1">
    <location>
        <begin position="84"/>
        <end position="106"/>
    </location>
</feature>
<organism evidence="2 3">
    <name type="scientific">Ornithinimicrobium kibberense</name>
    <dbReference type="NCBI Taxonomy" id="282060"/>
    <lineage>
        <taxon>Bacteria</taxon>
        <taxon>Bacillati</taxon>
        <taxon>Actinomycetota</taxon>
        <taxon>Actinomycetes</taxon>
        <taxon>Micrococcales</taxon>
        <taxon>Ornithinimicrobiaceae</taxon>
        <taxon>Ornithinimicrobium</taxon>
    </lineage>
</organism>
<keyword evidence="3" id="KW-1185">Reference proteome</keyword>
<feature type="transmembrane region" description="Helical" evidence="1">
    <location>
        <begin position="285"/>
        <end position="303"/>
    </location>
</feature>
<evidence type="ECO:0000313" key="3">
    <source>
        <dbReference type="Proteomes" id="UP001589613"/>
    </source>
</evidence>
<sequence>MSSLSERYVHAVVRRLPAEERAHVGQQLRSTIEERVRARTGPDPGEVERDVLVELGDPERLAATYAGRELHLIGPAVYPLWRRVLLLLLSFVPAVVALITMLATVIDGERNPFVIVGEGLGTALMTAVQVTFWVTLGFAIAERNEQARPGLAGMERGFAWNPDRLPSEAERDIPRSESIGGLVFASVAGMLVAFGPNPTIPVGDERVPLFTETAYAGRWMLVVLTLAWAAVEVLKLYRGYWSWPAAWFNLAQNAALVALVAWWVYADGLVSERLLQAVPAGDPQLWRTVLVVVVAVIATWDSAESVWKARAHEQTVAGG</sequence>
<dbReference type="RefSeq" id="WP_141339200.1">
    <property type="nucleotide sequence ID" value="NZ_JBHMAX010000005.1"/>
</dbReference>
<keyword evidence="1" id="KW-1133">Transmembrane helix</keyword>
<evidence type="ECO:0000256" key="1">
    <source>
        <dbReference type="SAM" id="Phobius"/>
    </source>
</evidence>
<evidence type="ECO:0000313" key="2">
    <source>
        <dbReference type="EMBL" id="MFB9730945.1"/>
    </source>
</evidence>
<gene>
    <name evidence="2" type="ORF">ACFFN0_02680</name>
</gene>
<accession>A0ABV5UZK9</accession>
<feature type="transmembrane region" description="Helical" evidence="1">
    <location>
        <begin position="112"/>
        <end position="141"/>
    </location>
</feature>
<feature type="transmembrane region" description="Helical" evidence="1">
    <location>
        <begin position="246"/>
        <end position="265"/>
    </location>
</feature>
<feature type="transmembrane region" description="Helical" evidence="1">
    <location>
        <begin position="179"/>
        <end position="196"/>
    </location>
</feature>
<dbReference type="EMBL" id="JBHMAX010000005">
    <property type="protein sequence ID" value="MFB9730945.1"/>
    <property type="molecule type" value="Genomic_DNA"/>
</dbReference>
<dbReference type="Proteomes" id="UP001589613">
    <property type="component" value="Unassembled WGS sequence"/>
</dbReference>
<keyword evidence="1" id="KW-0812">Transmembrane</keyword>
<comment type="caution">
    <text evidence="2">The sequence shown here is derived from an EMBL/GenBank/DDBJ whole genome shotgun (WGS) entry which is preliminary data.</text>
</comment>
<reference evidence="2 3" key="1">
    <citation type="submission" date="2024-09" db="EMBL/GenBank/DDBJ databases">
        <authorList>
            <person name="Sun Q."/>
            <person name="Mori K."/>
        </authorList>
    </citation>
    <scope>NUCLEOTIDE SEQUENCE [LARGE SCALE GENOMIC DNA]</scope>
    <source>
        <strain evidence="2 3">JCM 12763</strain>
    </source>
</reference>
<feature type="transmembrane region" description="Helical" evidence="1">
    <location>
        <begin position="216"/>
        <end position="234"/>
    </location>
</feature>
<name>A0ABV5UZK9_9MICO</name>
<proteinExistence type="predicted"/>
<protein>
    <submittedName>
        <fullName evidence="2">Uncharacterized protein</fullName>
    </submittedName>
</protein>
<keyword evidence="1" id="KW-0472">Membrane</keyword>
<dbReference type="Pfam" id="PF22564">
    <property type="entry name" value="HAAS"/>
    <property type="match status" value="1"/>
</dbReference>